<sequence>MCHQVAMILLSKDANTKPEYKCVSKKLITIIAFLSATFLFTFDAQACSRRTVLGSDKLIMPEQRINESLLDAAVRVEVNYFRCRAGLRPVRSDSGLRKLAKGHSKWMARARNMSHTSTVSGRRTLGDRLKRSGIRWKAAAENIGMVHRFQLEAQRFYGDNSSCQFTNSTGRKIQPHSYKSLARYIVKLWMGSPGHRHNIMDRRMTKVGTAIALDRKAQYCGTYYITQNFAQ</sequence>
<dbReference type="Pfam" id="PF00188">
    <property type="entry name" value="CAP"/>
    <property type="match status" value="1"/>
</dbReference>
<gene>
    <name evidence="2" type="ORF">BAR1_17070</name>
</gene>
<protein>
    <submittedName>
        <fullName evidence="2">CAP domain-containing protein</fullName>
    </submittedName>
</protein>
<dbReference type="InterPro" id="IPR014044">
    <property type="entry name" value="CAP_dom"/>
</dbReference>
<dbReference type="AlphaFoldDB" id="A0A347UKW3"/>
<dbReference type="CDD" id="cd05379">
    <property type="entry name" value="CAP_bacterial"/>
    <property type="match status" value="1"/>
</dbReference>
<evidence type="ECO:0000313" key="3">
    <source>
        <dbReference type="Proteomes" id="UP000261704"/>
    </source>
</evidence>
<dbReference type="SUPFAM" id="SSF55797">
    <property type="entry name" value="PR-1-like"/>
    <property type="match status" value="1"/>
</dbReference>
<evidence type="ECO:0000313" key="2">
    <source>
        <dbReference type="EMBL" id="AXX99491.1"/>
    </source>
</evidence>
<keyword evidence="3" id="KW-1185">Reference proteome</keyword>
<dbReference type="KEGG" id="pamo:BAR1_17070"/>
<evidence type="ECO:0000259" key="1">
    <source>
        <dbReference type="Pfam" id="PF00188"/>
    </source>
</evidence>
<dbReference type="Gene3D" id="3.40.33.10">
    <property type="entry name" value="CAP"/>
    <property type="match status" value="1"/>
</dbReference>
<accession>A0A347UKW3</accession>
<feature type="domain" description="SCP" evidence="1">
    <location>
        <begin position="78"/>
        <end position="229"/>
    </location>
</feature>
<dbReference type="InterPro" id="IPR035940">
    <property type="entry name" value="CAP_sf"/>
</dbReference>
<name>A0A347UKW3_9RHOB</name>
<dbReference type="OrthoDB" id="419320at2"/>
<dbReference type="Proteomes" id="UP000261704">
    <property type="component" value="Chromosome"/>
</dbReference>
<dbReference type="PANTHER" id="PTHR31157:SF1">
    <property type="entry name" value="SCP DOMAIN-CONTAINING PROTEIN"/>
    <property type="match status" value="1"/>
</dbReference>
<organism evidence="2 3">
    <name type="scientific">Profundibacter amoris</name>
    <dbReference type="NCBI Taxonomy" id="2171755"/>
    <lineage>
        <taxon>Bacteria</taxon>
        <taxon>Pseudomonadati</taxon>
        <taxon>Pseudomonadota</taxon>
        <taxon>Alphaproteobacteria</taxon>
        <taxon>Rhodobacterales</taxon>
        <taxon>Paracoccaceae</taxon>
        <taxon>Profundibacter</taxon>
    </lineage>
</organism>
<dbReference type="EMBL" id="CP032125">
    <property type="protein sequence ID" value="AXX99491.1"/>
    <property type="molecule type" value="Genomic_DNA"/>
</dbReference>
<dbReference type="PANTHER" id="PTHR31157">
    <property type="entry name" value="SCP DOMAIN-CONTAINING PROTEIN"/>
    <property type="match status" value="1"/>
</dbReference>
<reference evidence="2 3" key="1">
    <citation type="submission" date="2018-09" db="EMBL/GenBank/DDBJ databases">
        <title>Profundibacter amoris BAR1 gen. nov., sp. nov., a new member of the Roseobacter clade isolated at Lokis Castle Vent Field on the Arctic Mid-Oceanic Ridge.</title>
        <authorList>
            <person name="Le Moine Bauer S."/>
            <person name="Sjoeberg A.G."/>
            <person name="L'Haridon S."/>
            <person name="Stokke R."/>
            <person name="Roalkvam I."/>
            <person name="Steen I.H."/>
            <person name="Dahle H."/>
        </authorList>
    </citation>
    <scope>NUCLEOTIDE SEQUENCE [LARGE SCALE GENOMIC DNA]</scope>
    <source>
        <strain evidence="2 3">BAR1</strain>
    </source>
</reference>
<proteinExistence type="predicted"/>